<evidence type="ECO:0000256" key="1">
    <source>
        <dbReference type="ARBA" id="ARBA00022729"/>
    </source>
</evidence>
<name>A0A2T3J182_9GAMM</name>
<reference evidence="3 4" key="1">
    <citation type="submission" date="2018-03" db="EMBL/GenBank/DDBJ databases">
        <title>Whole genome sequencing of Histamine producing bacteria.</title>
        <authorList>
            <person name="Butler K."/>
        </authorList>
    </citation>
    <scope>NUCLEOTIDE SEQUENCE [LARGE SCALE GENOMIC DNA]</scope>
    <source>
        <strain evidence="3 4">JCM 13586</strain>
    </source>
</reference>
<dbReference type="OrthoDB" id="5871808at2"/>
<protein>
    <recommendedName>
        <fullName evidence="2">Outer membrane protein beta-barrel domain-containing protein</fullName>
    </recommendedName>
</protein>
<evidence type="ECO:0000313" key="4">
    <source>
        <dbReference type="Proteomes" id="UP000241222"/>
    </source>
</evidence>
<keyword evidence="4" id="KW-1185">Reference proteome</keyword>
<dbReference type="EMBL" id="PYMH01000002">
    <property type="protein sequence ID" value="PSU34800.1"/>
    <property type="molecule type" value="Genomic_DNA"/>
</dbReference>
<dbReference type="Pfam" id="PF13505">
    <property type="entry name" value="OMP_b-brl"/>
    <property type="match status" value="1"/>
</dbReference>
<accession>A0A2T3J182</accession>
<organism evidence="3 4">
    <name type="scientific">Photobacterium lutimaris</name>
    <dbReference type="NCBI Taxonomy" id="388278"/>
    <lineage>
        <taxon>Bacteria</taxon>
        <taxon>Pseudomonadati</taxon>
        <taxon>Pseudomonadota</taxon>
        <taxon>Gammaproteobacteria</taxon>
        <taxon>Vibrionales</taxon>
        <taxon>Vibrionaceae</taxon>
        <taxon>Photobacterium</taxon>
    </lineage>
</organism>
<dbReference type="InterPro" id="IPR027385">
    <property type="entry name" value="Beta-barrel_OMP"/>
</dbReference>
<dbReference type="Proteomes" id="UP000241222">
    <property type="component" value="Unassembled WGS sequence"/>
</dbReference>
<feature type="domain" description="Outer membrane protein beta-barrel" evidence="2">
    <location>
        <begin position="50"/>
        <end position="203"/>
    </location>
</feature>
<gene>
    <name evidence="3" type="ORF">C9I99_06820</name>
</gene>
<proteinExistence type="predicted"/>
<evidence type="ECO:0000313" key="3">
    <source>
        <dbReference type="EMBL" id="PSU34800.1"/>
    </source>
</evidence>
<comment type="caution">
    <text evidence="3">The sequence shown here is derived from an EMBL/GenBank/DDBJ whole genome shotgun (WGS) entry which is preliminary data.</text>
</comment>
<dbReference type="AlphaFoldDB" id="A0A2T3J182"/>
<evidence type="ECO:0000259" key="2">
    <source>
        <dbReference type="Pfam" id="PF13505"/>
    </source>
</evidence>
<keyword evidence="1" id="KW-0732">Signal</keyword>
<sequence length="205" mass="23337">MPIVMALSILNIQRYYIENNVLFHRLFLYPCADFEYKGYKCMKKLYFTAITLAITLSSQVSANDENRHRLGVGYSTTDAEVMGLSFGYGDGIKLEYGYDANKYLSAHISYEKNDEGLLRGDTMKLGGDAGYTFYGENVSIKPFISGGIYLYEENFYDDSGIYFGFGARASYKNFYADVRQEFFDMKDQGVSVDIDQFSFTIGLKI</sequence>